<evidence type="ECO:0000313" key="3">
    <source>
        <dbReference type="EMBL" id="ACO03632.1"/>
    </source>
</evidence>
<dbReference type="PaxDb" id="123214-PERMA_0437"/>
<organism evidence="3 4">
    <name type="scientific">Persephonella marina (strain DSM 14350 / EX-H1)</name>
    <dbReference type="NCBI Taxonomy" id="123214"/>
    <lineage>
        <taxon>Bacteria</taxon>
        <taxon>Pseudomonadati</taxon>
        <taxon>Aquificota</taxon>
        <taxon>Aquificia</taxon>
        <taxon>Aquificales</taxon>
        <taxon>Hydrogenothermaceae</taxon>
        <taxon>Persephonella</taxon>
    </lineage>
</organism>
<dbReference type="InterPro" id="IPR051094">
    <property type="entry name" value="Diverse_Catalytic_Enzymes"/>
</dbReference>
<sequence length="343" mass="40126">MNVREQLESFEYKFLHERASKSRDAKRKREERECDLRTKFQRDRDRILHSKAFRRLKHKTQVFLSPEGDHYRTRMTHTLEVAQIGRTIAKALRLNEDLVEAVSLGHDLGHTPFGHAGEFILKEGASYHHARQSLRVVDLLENEGMGLNLTDQVRDGILKHSKGKSPLISEGNMPSTLEGEIVRIADKIAYINHDIEDAIRAGLIQERDIPSEIRSVLGETKSERITTIIKSIINSTIDNDYRHIVMEDKVYKAMYTLREWLFENVYHAKPVVEELEKGKGIVKALYEYYLEHYYEIPYYEKYLQLWGEYDPKQASVDYVAGMTDRFALKTYEKIFIPKGWHIL</sequence>
<evidence type="ECO:0000256" key="1">
    <source>
        <dbReference type="ARBA" id="ARBA00022801"/>
    </source>
</evidence>
<accession>C0QU61</accession>
<proteinExistence type="predicted"/>
<dbReference type="CDD" id="cd00077">
    <property type="entry name" value="HDc"/>
    <property type="match status" value="1"/>
</dbReference>
<dbReference type="GO" id="GO:0016793">
    <property type="term" value="F:triphosphoric monoester hydrolase activity"/>
    <property type="evidence" value="ECO:0007669"/>
    <property type="project" value="InterPro"/>
</dbReference>
<dbReference type="Proteomes" id="UP000001366">
    <property type="component" value="Chromosome"/>
</dbReference>
<dbReference type="PANTHER" id="PTHR35795:SF1">
    <property type="entry name" value="BIS(5'-NUCLEOSYL)-TETRAPHOSPHATASE, SYMMETRICAL"/>
    <property type="match status" value="1"/>
</dbReference>
<dbReference type="HOGENOM" id="CLU_028163_1_1_0"/>
<dbReference type="OrthoDB" id="9803619at2"/>
<dbReference type="KEGG" id="pmx:PERMA_0437"/>
<feature type="domain" description="HD" evidence="2">
    <location>
        <begin position="74"/>
        <end position="191"/>
    </location>
</feature>
<dbReference type="Gene3D" id="1.10.3210.10">
    <property type="entry name" value="Hypothetical protein af1432"/>
    <property type="match status" value="1"/>
</dbReference>
<evidence type="ECO:0000259" key="2">
    <source>
        <dbReference type="PROSITE" id="PS51831"/>
    </source>
</evidence>
<name>C0QU61_PERMH</name>
<dbReference type="NCBIfam" id="NF002327">
    <property type="entry name" value="PRK01286.1-2"/>
    <property type="match status" value="1"/>
</dbReference>
<keyword evidence="4" id="KW-1185">Reference proteome</keyword>
<reference evidence="3 4" key="1">
    <citation type="journal article" date="2009" name="J. Bacteriol.">
        <title>Complete and draft genome sequences of six members of the Aquificales.</title>
        <authorList>
            <person name="Reysenbach A.L."/>
            <person name="Hamamura N."/>
            <person name="Podar M."/>
            <person name="Griffiths E."/>
            <person name="Ferreira S."/>
            <person name="Hochstein R."/>
            <person name="Heidelberg J."/>
            <person name="Johnson J."/>
            <person name="Mead D."/>
            <person name="Pohorille A."/>
            <person name="Sarmiento M."/>
            <person name="Schweighofer K."/>
            <person name="Seshadri R."/>
            <person name="Voytek M.A."/>
        </authorList>
    </citation>
    <scope>NUCLEOTIDE SEQUENCE [LARGE SCALE GENOMIC DNA]</scope>
    <source>
        <strain evidence="4">DSM 14350 / EX-H1</strain>
    </source>
</reference>
<dbReference type="Pfam" id="PF01966">
    <property type="entry name" value="HD"/>
    <property type="match status" value="1"/>
</dbReference>
<dbReference type="eggNOG" id="COG0232">
    <property type="taxonomic scope" value="Bacteria"/>
</dbReference>
<dbReference type="InterPro" id="IPR003607">
    <property type="entry name" value="HD/PDEase_dom"/>
</dbReference>
<dbReference type="AlphaFoldDB" id="C0QU61"/>
<dbReference type="InterPro" id="IPR026875">
    <property type="entry name" value="PHydrolase_assoc_dom"/>
</dbReference>
<dbReference type="STRING" id="123214.PERMA_0437"/>
<dbReference type="Pfam" id="PF13286">
    <property type="entry name" value="HD_assoc"/>
    <property type="match status" value="1"/>
</dbReference>
<evidence type="ECO:0000313" key="4">
    <source>
        <dbReference type="Proteomes" id="UP000001366"/>
    </source>
</evidence>
<dbReference type="InterPro" id="IPR006674">
    <property type="entry name" value="HD_domain"/>
</dbReference>
<dbReference type="EMBL" id="CP001230">
    <property type="protein sequence ID" value="ACO03632.1"/>
    <property type="molecule type" value="Genomic_DNA"/>
</dbReference>
<keyword evidence="1 3" id="KW-0378">Hydrolase</keyword>
<dbReference type="NCBIfam" id="TIGR01353">
    <property type="entry name" value="dGTP_triPase"/>
    <property type="match status" value="1"/>
</dbReference>
<dbReference type="PANTHER" id="PTHR35795">
    <property type="entry name" value="SLR1885 PROTEIN"/>
    <property type="match status" value="1"/>
</dbReference>
<protein>
    <submittedName>
        <fullName evidence="3">Deoxyguanosinetriphosphate triphosphohydrolase</fullName>
    </submittedName>
</protein>
<dbReference type="SMART" id="SM00471">
    <property type="entry name" value="HDc"/>
    <property type="match status" value="1"/>
</dbReference>
<gene>
    <name evidence="3" type="ordered locus">PERMA_0437</name>
</gene>
<dbReference type="RefSeq" id="WP_012675871.1">
    <property type="nucleotide sequence ID" value="NC_012440.1"/>
</dbReference>
<dbReference type="InterPro" id="IPR006261">
    <property type="entry name" value="dGTPase"/>
</dbReference>
<dbReference type="PROSITE" id="PS51831">
    <property type="entry name" value="HD"/>
    <property type="match status" value="1"/>
</dbReference>
<dbReference type="SUPFAM" id="SSF109604">
    <property type="entry name" value="HD-domain/PDEase-like"/>
    <property type="match status" value="1"/>
</dbReference>